<sequence>MPDWRDDYLTSLQDAERNNPVNKDLVEACSQLADRVAALEAEKAVLQGSPTSKPTKTTPTATTTTTTTTTVAAAAAAAAAATATPTPTPTATTGTTTAPASDPATIAQLRLDLAEALRARGQLQNMLRAADEELRRLRARTKADGKRVADLAAERNSILARLKDRSEELAGKNKLLKDVQDDNLTLNIQLDVTEQKVAKVQAENKELVDRWMKRMGHEADAMNRQNESPHKHTR</sequence>
<feature type="domain" description="Autophagy-related protein 16" evidence="4">
    <location>
        <begin position="7"/>
        <end position="223"/>
    </location>
</feature>
<dbReference type="EMBL" id="CAUWAG010000008">
    <property type="protein sequence ID" value="CAJ2506335.1"/>
    <property type="molecule type" value="Genomic_DNA"/>
</dbReference>
<evidence type="ECO:0000313" key="5">
    <source>
        <dbReference type="EMBL" id="CAJ2506335.1"/>
    </source>
</evidence>
<keyword evidence="6" id="KW-1185">Reference proteome</keyword>
<name>A0AAI8VJZ2_9PEZI</name>
<proteinExistence type="inferred from homology"/>
<evidence type="ECO:0000313" key="6">
    <source>
        <dbReference type="Proteomes" id="UP001295740"/>
    </source>
</evidence>
<protein>
    <submittedName>
        <fullName evidence="5">Uu.00g004650.m01.CDS01</fullName>
    </submittedName>
</protein>
<evidence type="ECO:0000259" key="4">
    <source>
        <dbReference type="Pfam" id="PF08614"/>
    </source>
</evidence>
<feature type="coiled-coil region" evidence="2">
    <location>
        <begin position="106"/>
        <end position="210"/>
    </location>
</feature>
<dbReference type="CDD" id="cd22887">
    <property type="entry name" value="Atg16_CCD"/>
    <property type="match status" value="1"/>
</dbReference>
<dbReference type="Proteomes" id="UP001295740">
    <property type="component" value="Unassembled WGS sequence"/>
</dbReference>
<feature type="compositionally biased region" description="Low complexity" evidence="3">
    <location>
        <begin position="50"/>
        <end position="66"/>
    </location>
</feature>
<reference evidence="5" key="1">
    <citation type="submission" date="2023-10" db="EMBL/GenBank/DDBJ databases">
        <authorList>
            <person name="Hackl T."/>
        </authorList>
    </citation>
    <scope>NUCLEOTIDE SEQUENCE</scope>
</reference>
<evidence type="ECO:0000256" key="3">
    <source>
        <dbReference type="SAM" id="MobiDB-lite"/>
    </source>
</evidence>
<gene>
    <name evidence="5" type="ORF">KHLLAP_LOCUS6803</name>
</gene>
<comment type="caution">
    <text evidence="5">The sequence shown here is derived from an EMBL/GenBank/DDBJ whole genome shotgun (WGS) entry which is preliminary data.</text>
</comment>
<dbReference type="InterPro" id="IPR013923">
    <property type="entry name" value="Autophagy-rel_prot_16_dom"/>
</dbReference>
<dbReference type="Pfam" id="PF08614">
    <property type="entry name" value="ATG16"/>
    <property type="match status" value="1"/>
</dbReference>
<dbReference type="AlphaFoldDB" id="A0AAI8VJZ2"/>
<accession>A0AAI8VJZ2</accession>
<evidence type="ECO:0000256" key="1">
    <source>
        <dbReference type="ARBA" id="ARBA00005331"/>
    </source>
</evidence>
<keyword evidence="2" id="KW-0175">Coiled coil</keyword>
<comment type="similarity">
    <text evidence="1">Belongs to the ATG16 family.</text>
</comment>
<dbReference type="Gene3D" id="1.20.5.170">
    <property type="match status" value="1"/>
</dbReference>
<feature type="region of interest" description="Disordered" evidence="3">
    <location>
        <begin position="78"/>
        <end position="102"/>
    </location>
</feature>
<evidence type="ECO:0000256" key="2">
    <source>
        <dbReference type="SAM" id="Coils"/>
    </source>
</evidence>
<organism evidence="5 6">
    <name type="scientific">Anthostomella pinea</name>
    <dbReference type="NCBI Taxonomy" id="933095"/>
    <lineage>
        <taxon>Eukaryota</taxon>
        <taxon>Fungi</taxon>
        <taxon>Dikarya</taxon>
        <taxon>Ascomycota</taxon>
        <taxon>Pezizomycotina</taxon>
        <taxon>Sordariomycetes</taxon>
        <taxon>Xylariomycetidae</taxon>
        <taxon>Xylariales</taxon>
        <taxon>Xylariaceae</taxon>
        <taxon>Anthostomella</taxon>
    </lineage>
</organism>
<feature type="region of interest" description="Disordered" evidence="3">
    <location>
        <begin position="45"/>
        <end position="66"/>
    </location>
</feature>